<sequence>MNGAQIADTPIAVDFWNIRKASQARLFFLSHMHSDHTVGLSSTWNQPIYCSPITGQILHLRLKVAERWIHPLEVGESHVLPMDEIGKETVTVTLIDANHCPGSVMFLFEGYFGVILYTGDFRYNLNMQQEPALKNSKLINILYLDTTNCHPERILPSRQEATEKIKDLIRAHPDHLVKIGTYTLGKESLLVQLAQEFGTWIVVSPRKLELMILLGLENVFRTEEEAGWIHVVDFSEICQANMISWNKRHPTIAILPTSRPVKINHPDAHVIPYSDHSSFQELLEFVAWLKPCSIIPVVKTSVCQKYFKQYLSSENRSPEESKLPESVKRFMHLPSKKQERPSKILKLASYCHVPRGVLFEDSQDAELSQESCPEPLKKSLPYSQRRRSGYSCSGKQKIKPQNLEDQSGHFPMQSVVTSTTHQLKTSIADQFSKYQTTVTSKPSLEVVVKTSCSISDNNDQLCQVGLEDCVPSASLHPGQNDVNYTCGSQKDMPFQPASSPGGLLQKYDFSPLNSSKCWSLQTFDQQVENYIKREKAQMHKIEQTCTQDKNS</sequence>
<reference evidence="1" key="1">
    <citation type="submission" date="2021-08" db="EMBL/GenBank/DDBJ databases">
        <title>The first chromosome-level gecko genome reveals the dynamic sex chromosomes of Neotropical dwarf geckos (Sphaerodactylidae: Sphaerodactylus).</title>
        <authorList>
            <person name="Pinto B.J."/>
            <person name="Keating S.E."/>
            <person name="Gamble T."/>
        </authorList>
    </citation>
    <scope>NUCLEOTIDE SEQUENCE</scope>
    <source>
        <strain evidence="1">TG3544</strain>
    </source>
</reference>
<evidence type="ECO:0000313" key="1">
    <source>
        <dbReference type="EMBL" id="KAH8000412.1"/>
    </source>
</evidence>
<dbReference type="Proteomes" id="UP000827872">
    <property type="component" value="Linkage Group LG05"/>
</dbReference>
<dbReference type="EMBL" id="CM037618">
    <property type="protein sequence ID" value="KAH8000412.1"/>
    <property type="molecule type" value="Genomic_DNA"/>
</dbReference>
<comment type="caution">
    <text evidence="1">The sequence shown here is derived from an EMBL/GenBank/DDBJ whole genome shotgun (WGS) entry which is preliminary data.</text>
</comment>
<accession>A0ACB8F5M8</accession>
<proteinExistence type="predicted"/>
<organism evidence="1 2">
    <name type="scientific">Sphaerodactylus townsendi</name>
    <dbReference type="NCBI Taxonomy" id="933632"/>
    <lineage>
        <taxon>Eukaryota</taxon>
        <taxon>Metazoa</taxon>
        <taxon>Chordata</taxon>
        <taxon>Craniata</taxon>
        <taxon>Vertebrata</taxon>
        <taxon>Euteleostomi</taxon>
        <taxon>Lepidosauria</taxon>
        <taxon>Squamata</taxon>
        <taxon>Bifurcata</taxon>
        <taxon>Gekkota</taxon>
        <taxon>Sphaerodactylidae</taxon>
        <taxon>Sphaerodactylus</taxon>
    </lineage>
</organism>
<evidence type="ECO:0000313" key="2">
    <source>
        <dbReference type="Proteomes" id="UP000827872"/>
    </source>
</evidence>
<name>A0ACB8F5M8_9SAUR</name>
<keyword evidence="2" id="KW-1185">Reference proteome</keyword>
<gene>
    <name evidence="1" type="ORF">K3G42_025227</name>
</gene>
<protein>
    <submittedName>
        <fullName evidence="1">Uncharacterized protein</fullName>
    </submittedName>
</protein>